<gene>
    <name evidence="1" type="ORF">A7U60_g4920</name>
</gene>
<keyword evidence="2" id="KW-1185">Reference proteome</keyword>
<reference evidence="1" key="1">
    <citation type="submission" date="2016-06" db="EMBL/GenBank/DDBJ databases">
        <title>Draft Genome sequence of the fungus Inonotus baumii.</title>
        <authorList>
            <person name="Zhu H."/>
            <person name="Lin W."/>
        </authorList>
    </citation>
    <scope>NUCLEOTIDE SEQUENCE</scope>
    <source>
        <strain evidence="1">821</strain>
    </source>
</reference>
<protein>
    <submittedName>
        <fullName evidence="1">Uncharacterized protein</fullName>
    </submittedName>
</protein>
<dbReference type="EMBL" id="LNZH02000186">
    <property type="protein sequence ID" value="OCB87962.1"/>
    <property type="molecule type" value="Genomic_DNA"/>
</dbReference>
<evidence type="ECO:0000313" key="1">
    <source>
        <dbReference type="EMBL" id="OCB87962.1"/>
    </source>
</evidence>
<accession>A0A9Q5N4F3</accession>
<name>A0A9Q5N4F3_SANBA</name>
<organism evidence="1 2">
    <name type="scientific">Sanghuangporus baumii</name>
    <name type="common">Phellinus baumii</name>
    <dbReference type="NCBI Taxonomy" id="108892"/>
    <lineage>
        <taxon>Eukaryota</taxon>
        <taxon>Fungi</taxon>
        <taxon>Dikarya</taxon>
        <taxon>Basidiomycota</taxon>
        <taxon>Agaricomycotina</taxon>
        <taxon>Agaricomycetes</taxon>
        <taxon>Hymenochaetales</taxon>
        <taxon>Hymenochaetaceae</taxon>
        <taxon>Sanghuangporus</taxon>
    </lineage>
</organism>
<comment type="caution">
    <text evidence="1">The sequence shown here is derived from an EMBL/GenBank/DDBJ whole genome shotgun (WGS) entry which is preliminary data.</text>
</comment>
<proteinExistence type="predicted"/>
<dbReference type="Proteomes" id="UP000757232">
    <property type="component" value="Unassembled WGS sequence"/>
</dbReference>
<evidence type="ECO:0000313" key="2">
    <source>
        <dbReference type="Proteomes" id="UP000757232"/>
    </source>
</evidence>
<sequence>MLQSLFAATQKDIVKQEVRAHSTASASSNAAHHKPSRGRYITIKAVAKGSLLRVSISDILKNDRERDVAFQRFIPRSSRNRLITIHMSESSAAGRGGDDDEDIEDMPVATVNYLNMLI</sequence>
<dbReference type="AlphaFoldDB" id="A0A9Q5N4F3"/>